<gene>
    <name evidence="1" type="ORF">EYF80_030605</name>
</gene>
<dbReference type="EMBL" id="SRLO01000362">
    <property type="protein sequence ID" value="TNN59155.1"/>
    <property type="molecule type" value="Genomic_DNA"/>
</dbReference>
<name>A0A4Z2H1E2_9TELE</name>
<comment type="caution">
    <text evidence="1">The sequence shown here is derived from an EMBL/GenBank/DDBJ whole genome shotgun (WGS) entry which is preliminary data.</text>
</comment>
<dbReference type="AlphaFoldDB" id="A0A4Z2H1E2"/>
<keyword evidence="2" id="KW-1185">Reference proteome</keyword>
<protein>
    <submittedName>
        <fullName evidence="1">Uncharacterized protein</fullName>
    </submittedName>
</protein>
<dbReference type="Proteomes" id="UP000314294">
    <property type="component" value="Unassembled WGS sequence"/>
</dbReference>
<evidence type="ECO:0000313" key="1">
    <source>
        <dbReference type="EMBL" id="TNN59155.1"/>
    </source>
</evidence>
<sequence>MWLIPLFVEKGAASPRRRKELSNLIVWETHRSCAYKEVSFMTGSNMRRDWARRRGAGELLARGRSEQKPLSSMGVYESAPPLTAGPLERPAHQHPARVLLSPIYSPAYEAMSLM</sequence>
<accession>A0A4Z2H1E2</accession>
<reference evidence="1 2" key="1">
    <citation type="submission" date="2019-03" db="EMBL/GenBank/DDBJ databases">
        <title>First draft genome of Liparis tanakae, snailfish: a comprehensive survey of snailfish specific genes.</title>
        <authorList>
            <person name="Kim W."/>
            <person name="Song I."/>
            <person name="Jeong J.-H."/>
            <person name="Kim D."/>
            <person name="Kim S."/>
            <person name="Ryu S."/>
            <person name="Song J.Y."/>
            <person name="Lee S.K."/>
        </authorList>
    </citation>
    <scope>NUCLEOTIDE SEQUENCE [LARGE SCALE GENOMIC DNA]</scope>
    <source>
        <tissue evidence="1">Muscle</tissue>
    </source>
</reference>
<proteinExistence type="predicted"/>
<evidence type="ECO:0000313" key="2">
    <source>
        <dbReference type="Proteomes" id="UP000314294"/>
    </source>
</evidence>
<organism evidence="1 2">
    <name type="scientific">Liparis tanakae</name>
    <name type="common">Tanaka's snailfish</name>
    <dbReference type="NCBI Taxonomy" id="230148"/>
    <lineage>
        <taxon>Eukaryota</taxon>
        <taxon>Metazoa</taxon>
        <taxon>Chordata</taxon>
        <taxon>Craniata</taxon>
        <taxon>Vertebrata</taxon>
        <taxon>Euteleostomi</taxon>
        <taxon>Actinopterygii</taxon>
        <taxon>Neopterygii</taxon>
        <taxon>Teleostei</taxon>
        <taxon>Neoteleostei</taxon>
        <taxon>Acanthomorphata</taxon>
        <taxon>Eupercaria</taxon>
        <taxon>Perciformes</taxon>
        <taxon>Cottioidei</taxon>
        <taxon>Cottales</taxon>
        <taxon>Liparidae</taxon>
        <taxon>Liparis</taxon>
    </lineage>
</organism>